<dbReference type="AlphaFoldDB" id="C5LWQ2"/>
<sequence>MGFETAFWVSATKASYDDGTRVNAVQDAIREGISRAWKISKESEYGGSYEFKLSGNPFCASGESTVAVREMASLVFKTLSDNGSDPRSRRLGSYLGVSLNDGDDIRLVMAPGQEMDFVARDEIGRAIVEAWPRGIQRQGMYGGSYEWKLKGYPWLADGIDTVDARVWSRLQRENR</sequence>
<dbReference type="PANTHER" id="PTHR38696">
    <property type="entry name" value="MEDIATOR OF RNA POLYMERASE II TRANSCRIPTION SUBUNIT 13"/>
    <property type="match status" value="1"/>
</dbReference>
<accession>C5LWQ2</accession>
<dbReference type="OrthoDB" id="58379at2759"/>
<name>C5LWQ2_PERM5</name>
<evidence type="ECO:0000313" key="2">
    <source>
        <dbReference type="Proteomes" id="UP000007800"/>
    </source>
</evidence>
<keyword evidence="2" id="KW-1185">Reference proteome</keyword>
<dbReference type="OMA" id="SYEWKLK"/>
<dbReference type="GeneID" id="9062973"/>
<organism evidence="2">
    <name type="scientific">Perkinsus marinus (strain ATCC 50983 / TXsc)</name>
    <dbReference type="NCBI Taxonomy" id="423536"/>
    <lineage>
        <taxon>Eukaryota</taxon>
        <taxon>Sar</taxon>
        <taxon>Alveolata</taxon>
        <taxon>Perkinsozoa</taxon>
        <taxon>Perkinsea</taxon>
        <taxon>Perkinsida</taxon>
        <taxon>Perkinsidae</taxon>
        <taxon>Perkinsus</taxon>
    </lineage>
</organism>
<dbReference type="Proteomes" id="UP000007800">
    <property type="component" value="Unassembled WGS sequence"/>
</dbReference>
<dbReference type="RefSeq" id="XP_002766130.1">
    <property type="nucleotide sequence ID" value="XM_002766084.1"/>
</dbReference>
<dbReference type="InParanoid" id="C5LWQ2"/>
<evidence type="ECO:0000313" key="1">
    <source>
        <dbReference type="EMBL" id="EEQ98847.1"/>
    </source>
</evidence>
<gene>
    <name evidence="1" type="ORF">Pmar_PMAR007226</name>
</gene>
<reference evidence="1 2" key="1">
    <citation type="submission" date="2008-07" db="EMBL/GenBank/DDBJ databases">
        <authorList>
            <person name="El-Sayed N."/>
            <person name="Caler E."/>
            <person name="Inman J."/>
            <person name="Amedeo P."/>
            <person name="Hass B."/>
            <person name="Wortman J."/>
        </authorList>
    </citation>
    <scope>NUCLEOTIDE SEQUENCE [LARGE SCALE GENOMIC DNA]</scope>
    <source>
        <strain evidence="2">ATCC 50983 / TXsc</strain>
    </source>
</reference>
<proteinExistence type="predicted"/>
<protein>
    <submittedName>
        <fullName evidence="1">Uncharacterized protein</fullName>
    </submittedName>
</protein>
<dbReference type="PANTHER" id="PTHR38696:SF1">
    <property type="entry name" value="MEDIATOR OF RNA POLYMERASE II TRANSCRIPTION SUBUNIT 13"/>
    <property type="match status" value="1"/>
</dbReference>
<dbReference type="EMBL" id="GG686213">
    <property type="protein sequence ID" value="EEQ98847.1"/>
    <property type="molecule type" value="Genomic_DNA"/>
</dbReference>